<feature type="domain" description="SusD-like N-terminal" evidence="7">
    <location>
        <begin position="74"/>
        <end position="228"/>
    </location>
</feature>
<dbReference type="Proteomes" id="UP000199310">
    <property type="component" value="Unassembled WGS sequence"/>
</dbReference>
<keyword evidence="4" id="KW-0472">Membrane</keyword>
<evidence type="ECO:0000313" key="8">
    <source>
        <dbReference type="EMBL" id="SEW41104.1"/>
    </source>
</evidence>
<keyword evidence="9" id="KW-1185">Reference proteome</keyword>
<evidence type="ECO:0000256" key="4">
    <source>
        <dbReference type="ARBA" id="ARBA00023136"/>
    </source>
</evidence>
<dbReference type="InterPro" id="IPR033985">
    <property type="entry name" value="SusD-like_N"/>
</dbReference>
<dbReference type="STRING" id="29529.SAMN04488122_2928"/>
<comment type="similarity">
    <text evidence="2">Belongs to the SusD family.</text>
</comment>
<dbReference type="RefSeq" id="WP_089895898.1">
    <property type="nucleotide sequence ID" value="NZ_FOJG01000001.1"/>
</dbReference>
<gene>
    <name evidence="8" type="ORF">SAMN04488122_2928</name>
</gene>
<evidence type="ECO:0000256" key="2">
    <source>
        <dbReference type="ARBA" id="ARBA00006275"/>
    </source>
</evidence>
<comment type="subcellular location">
    <subcellularLocation>
        <location evidence="1">Cell outer membrane</location>
    </subcellularLocation>
</comment>
<dbReference type="EMBL" id="FOJG01000001">
    <property type="protein sequence ID" value="SEW41104.1"/>
    <property type="molecule type" value="Genomic_DNA"/>
</dbReference>
<organism evidence="8 9">
    <name type="scientific">Chitinophaga arvensicola</name>
    <dbReference type="NCBI Taxonomy" id="29529"/>
    <lineage>
        <taxon>Bacteria</taxon>
        <taxon>Pseudomonadati</taxon>
        <taxon>Bacteroidota</taxon>
        <taxon>Chitinophagia</taxon>
        <taxon>Chitinophagales</taxon>
        <taxon>Chitinophagaceae</taxon>
        <taxon>Chitinophaga</taxon>
    </lineage>
</organism>
<reference evidence="9" key="1">
    <citation type="submission" date="2016-10" db="EMBL/GenBank/DDBJ databases">
        <authorList>
            <person name="Varghese N."/>
            <person name="Submissions S."/>
        </authorList>
    </citation>
    <scope>NUCLEOTIDE SEQUENCE [LARGE SCALE GENOMIC DNA]</scope>
    <source>
        <strain evidence="9">DSM 3695</strain>
    </source>
</reference>
<evidence type="ECO:0000256" key="3">
    <source>
        <dbReference type="ARBA" id="ARBA00022729"/>
    </source>
</evidence>
<proteinExistence type="inferred from homology"/>
<sequence length="460" mass="51468">MKKYRYHISLFTLLLVLGACNRQLDLKPEGTMVESELLKYEQTTQNYLADTYLRMMDACASDNYQIGDLTGGIAGTNDPNLAKGTIDPRDENYTALWSKPYLTINQANVIINQLPKYAQFDKSKQAPLIAEALFIRAYCYMVLLRLYGDGALQGKKDNMGVPLRIASFDGYNGSQDIPRATNGAVYTQILKDLDAAIADLPAVRPDALSQGSRATKGAANALAARVCLYSQQYEKAATYAQAALTGNNYSLQPNFWTMWPDHYASLGSYPLSKEVLFAFPESFNKTSKSNDNNGIYYAYGYYKTLPGFLASYGDHDERKDSINLSYQPVMRKFTDMNMRDNVVMIRLPEVMLTLAEALAQTKGVNSTSIDLLNQVYARAYTVSPVPHVYVAADFATPAALIDRILQERRWELAFEGFARFDAIRYGKAPNPELPATRYAFPIPQHEIDITQGLIKQNPGY</sequence>
<evidence type="ECO:0000313" key="9">
    <source>
        <dbReference type="Proteomes" id="UP000199310"/>
    </source>
</evidence>
<keyword evidence="5" id="KW-0998">Cell outer membrane</keyword>
<evidence type="ECO:0000256" key="1">
    <source>
        <dbReference type="ARBA" id="ARBA00004442"/>
    </source>
</evidence>
<dbReference type="Pfam" id="PF14322">
    <property type="entry name" value="SusD-like_3"/>
    <property type="match status" value="1"/>
</dbReference>
<dbReference type="Pfam" id="PF07980">
    <property type="entry name" value="SusD_RagB"/>
    <property type="match status" value="1"/>
</dbReference>
<dbReference type="OrthoDB" id="9792139at2"/>
<keyword evidence="3" id="KW-0732">Signal</keyword>
<dbReference type="InterPro" id="IPR011990">
    <property type="entry name" value="TPR-like_helical_dom_sf"/>
</dbReference>
<evidence type="ECO:0000256" key="5">
    <source>
        <dbReference type="ARBA" id="ARBA00023237"/>
    </source>
</evidence>
<dbReference type="Gene3D" id="1.25.40.390">
    <property type="match status" value="1"/>
</dbReference>
<dbReference type="SUPFAM" id="SSF48452">
    <property type="entry name" value="TPR-like"/>
    <property type="match status" value="1"/>
</dbReference>
<evidence type="ECO:0000259" key="7">
    <source>
        <dbReference type="Pfam" id="PF14322"/>
    </source>
</evidence>
<dbReference type="GO" id="GO:0009279">
    <property type="term" value="C:cell outer membrane"/>
    <property type="evidence" value="ECO:0007669"/>
    <property type="project" value="UniProtKB-SubCell"/>
</dbReference>
<dbReference type="InterPro" id="IPR012944">
    <property type="entry name" value="SusD_RagB_dom"/>
</dbReference>
<accession>A0A1I0RJC6</accession>
<evidence type="ECO:0000259" key="6">
    <source>
        <dbReference type="Pfam" id="PF07980"/>
    </source>
</evidence>
<feature type="domain" description="RagB/SusD" evidence="6">
    <location>
        <begin position="317"/>
        <end position="428"/>
    </location>
</feature>
<protein>
    <submittedName>
        <fullName evidence="8">SusD family protein</fullName>
    </submittedName>
</protein>
<dbReference type="PROSITE" id="PS51257">
    <property type="entry name" value="PROKAR_LIPOPROTEIN"/>
    <property type="match status" value="1"/>
</dbReference>
<dbReference type="AlphaFoldDB" id="A0A1I0RJC6"/>
<dbReference type="CDD" id="cd08977">
    <property type="entry name" value="SusD"/>
    <property type="match status" value="1"/>
</dbReference>
<name>A0A1I0RJC6_9BACT</name>